<evidence type="ECO:0000313" key="1">
    <source>
        <dbReference type="EMBL" id="KAH9378459.1"/>
    </source>
</evidence>
<protein>
    <submittedName>
        <fullName evidence="1">Uncharacterized protein</fullName>
    </submittedName>
</protein>
<dbReference type="PANTHER" id="PTHR34615:SF1">
    <property type="entry name" value="PX DOMAIN-CONTAINING PROTEIN"/>
    <property type="match status" value="1"/>
</dbReference>
<dbReference type="EMBL" id="JABSTR010000008">
    <property type="protein sequence ID" value="KAH9378459.1"/>
    <property type="molecule type" value="Genomic_DNA"/>
</dbReference>
<dbReference type="Proteomes" id="UP000821853">
    <property type="component" value="Unassembled WGS sequence"/>
</dbReference>
<accession>A0A9J6GTF2</accession>
<dbReference type="AlphaFoldDB" id="A0A9J6GTF2"/>
<evidence type="ECO:0000313" key="2">
    <source>
        <dbReference type="Proteomes" id="UP000821853"/>
    </source>
</evidence>
<gene>
    <name evidence="1" type="ORF">HPB48_018512</name>
</gene>
<name>A0A9J6GTF2_HAELO</name>
<comment type="caution">
    <text evidence="1">The sequence shown here is derived from an EMBL/GenBank/DDBJ whole genome shotgun (WGS) entry which is preliminary data.</text>
</comment>
<proteinExistence type="predicted"/>
<keyword evidence="2" id="KW-1185">Reference proteome</keyword>
<sequence>MLKSVLQEPRLMDALRWDEIEELFALETYKQPRRCLSSRGLFSVDEVDPNVFKMLFRFRKSDIHVLANALEIPKNVTTPRRVRLSAEEALCMGLRRLAFPNRLYDLEGLFGRHSSVISSACILVYDHIVDKFGHLLADLTTHKWLGAGNLKVLAQVITTNSLH</sequence>
<dbReference type="PANTHER" id="PTHR34615">
    <property type="entry name" value="PX DOMAIN-CONTAINING PROTEIN"/>
    <property type="match status" value="1"/>
</dbReference>
<reference evidence="1 2" key="1">
    <citation type="journal article" date="2020" name="Cell">
        <title>Large-Scale Comparative Analyses of Tick Genomes Elucidate Their Genetic Diversity and Vector Capacities.</title>
        <authorList>
            <consortium name="Tick Genome and Microbiome Consortium (TIGMIC)"/>
            <person name="Jia N."/>
            <person name="Wang J."/>
            <person name="Shi W."/>
            <person name="Du L."/>
            <person name="Sun Y."/>
            <person name="Zhan W."/>
            <person name="Jiang J.F."/>
            <person name="Wang Q."/>
            <person name="Zhang B."/>
            <person name="Ji P."/>
            <person name="Bell-Sakyi L."/>
            <person name="Cui X.M."/>
            <person name="Yuan T.T."/>
            <person name="Jiang B.G."/>
            <person name="Yang W.F."/>
            <person name="Lam T.T."/>
            <person name="Chang Q.C."/>
            <person name="Ding S.J."/>
            <person name="Wang X.J."/>
            <person name="Zhu J.G."/>
            <person name="Ruan X.D."/>
            <person name="Zhao L."/>
            <person name="Wei J.T."/>
            <person name="Ye R.Z."/>
            <person name="Que T.C."/>
            <person name="Du C.H."/>
            <person name="Zhou Y.H."/>
            <person name="Cheng J.X."/>
            <person name="Dai P.F."/>
            <person name="Guo W.B."/>
            <person name="Han X.H."/>
            <person name="Huang E.J."/>
            <person name="Li L.F."/>
            <person name="Wei W."/>
            <person name="Gao Y.C."/>
            <person name="Liu J.Z."/>
            <person name="Shao H.Z."/>
            <person name="Wang X."/>
            <person name="Wang C.C."/>
            <person name="Yang T.C."/>
            <person name="Huo Q.B."/>
            <person name="Li W."/>
            <person name="Chen H.Y."/>
            <person name="Chen S.E."/>
            <person name="Zhou L.G."/>
            <person name="Ni X.B."/>
            <person name="Tian J.H."/>
            <person name="Sheng Y."/>
            <person name="Liu T."/>
            <person name="Pan Y.S."/>
            <person name="Xia L.Y."/>
            <person name="Li J."/>
            <person name="Zhao F."/>
            <person name="Cao W.C."/>
        </authorList>
    </citation>
    <scope>NUCLEOTIDE SEQUENCE [LARGE SCALE GENOMIC DNA]</scope>
    <source>
        <strain evidence="1">HaeL-2018</strain>
    </source>
</reference>
<organism evidence="1 2">
    <name type="scientific">Haemaphysalis longicornis</name>
    <name type="common">Bush tick</name>
    <dbReference type="NCBI Taxonomy" id="44386"/>
    <lineage>
        <taxon>Eukaryota</taxon>
        <taxon>Metazoa</taxon>
        <taxon>Ecdysozoa</taxon>
        <taxon>Arthropoda</taxon>
        <taxon>Chelicerata</taxon>
        <taxon>Arachnida</taxon>
        <taxon>Acari</taxon>
        <taxon>Parasitiformes</taxon>
        <taxon>Ixodida</taxon>
        <taxon>Ixodoidea</taxon>
        <taxon>Ixodidae</taxon>
        <taxon>Haemaphysalinae</taxon>
        <taxon>Haemaphysalis</taxon>
    </lineage>
</organism>
<dbReference type="VEuPathDB" id="VectorBase:HLOH_050227"/>
<dbReference type="OrthoDB" id="6504463at2759"/>
<dbReference type="OMA" id="MLFRFRK"/>